<keyword evidence="2" id="KW-1185">Reference proteome</keyword>
<organism evidence="1 2">
    <name type="scientific">Hibiscus sabdariffa</name>
    <name type="common">roselle</name>
    <dbReference type="NCBI Taxonomy" id="183260"/>
    <lineage>
        <taxon>Eukaryota</taxon>
        <taxon>Viridiplantae</taxon>
        <taxon>Streptophyta</taxon>
        <taxon>Embryophyta</taxon>
        <taxon>Tracheophyta</taxon>
        <taxon>Spermatophyta</taxon>
        <taxon>Magnoliopsida</taxon>
        <taxon>eudicotyledons</taxon>
        <taxon>Gunneridae</taxon>
        <taxon>Pentapetalae</taxon>
        <taxon>rosids</taxon>
        <taxon>malvids</taxon>
        <taxon>Malvales</taxon>
        <taxon>Malvaceae</taxon>
        <taxon>Malvoideae</taxon>
        <taxon>Hibiscus</taxon>
    </lineage>
</organism>
<reference evidence="1 2" key="1">
    <citation type="journal article" date="2024" name="G3 (Bethesda)">
        <title>Genome assembly of Hibiscus sabdariffa L. provides insights into metabolisms of medicinal natural products.</title>
        <authorList>
            <person name="Kim T."/>
        </authorList>
    </citation>
    <scope>NUCLEOTIDE SEQUENCE [LARGE SCALE GENOMIC DNA]</scope>
    <source>
        <strain evidence="1">TK-2024</strain>
        <tissue evidence="1">Old leaves</tissue>
    </source>
</reference>
<dbReference type="Proteomes" id="UP001396334">
    <property type="component" value="Unassembled WGS sequence"/>
</dbReference>
<protein>
    <submittedName>
        <fullName evidence="1">Uncharacterized protein</fullName>
    </submittedName>
</protein>
<dbReference type="EMBL" id="JBBPBN010000006">
    <property type="protein sequence ID" value="KAK9035496.1"/>
    <property type="molecule type" value="Genomic_DNA"/>
</dbReference>
<gene>
    <name evidence="1" type="ORF">V6N11_077535</name>
</gene>
<name>A0ABR2TDR1_9ROSI</name>
<evidence type="ECO:0000313" key="2">
    <source>
        <dbReference type="Proteomes" id="UP001396334"/>
    </source>
</evidence>
<accession>A0ABR2TDR1</accession>
<evidence type="ECO:0000313" key="1">
    <source>
        <dbReference type="EMBL" id="KAK9035496.1"/>
    </source>
</evidence>
<comment type="caution">
    <text evidence="1">The sequence shown here is derived from an EMBL/GenBank/DDBJ whole genome shotgun (WGS) entry which is preliminary data.</text>
</comment>
<proteinExistence type="predicted"/>
<sequence length="82" mass="9560">MGQWAGRVLWLSPLFGVLAYILFITEHFSCSSQQVMVKGFLELLFFHYTSQFESDRLEISRLALQSPYIEFARWSNPAVLKL</sequence>